<dbReference type="InParanoid" id="Q74CG2"/>
<dbReference type="KEGG" id="gsu:GSU1712"/>
<keyword evidence="1" id="KW-0175">Coiled coil</keyword>
<dbReference type="HOGENOM" id="CLU_2537776_0_0_7"/>
<dbReference type="Proteomes" id="UP000000577">
    <property type="component" value="Chromosome"/>
</dbReference>
<feature type="signal peptide" evidence="2">
    <location>
        <begin position="1"/>
        <end position="19"/>
    </location>
</feature>
<evidence type="ECO:0000256" key="1">
    <source>
        <dbReference type="SAM" id="Coils"/>
    </source>
</evidence>
<gene>
    <name evidence="3" type="ordered locus">GSU1712</name>
</gene>
<dbReference type="EnsemblBacteria" id="AAR35089">
    <property type="protein sequence ID" value="AAR35089"/>
    <property type="gene ID" value="GSU1712"/>
</dbReference>
<dbReference type="AlphaFoldDB" id="Q74CG2"/>
<dbReference type="STRING" id="243231.GSU1712"/>
<evidence type="ECO:0000313" key="3">
    <source>
        <dbReference type="EMBL" id="AAR35089.1"/>
    </source>
</evidence>
<organism evidence="3 4">
    <name type="scientific">Geobacter sulfurreducens (strain ATCC 51573 / DSM 12127 / PCA)</name>
    <dbReference type="NCBI Taxonomy" id="243231"/>
    <lineage>
        <taxon>Bacteria</taxon>
        <taxon>Pseudomonadati</taxon>
        <taxon>Thermodesulfobacteriota</taxon>
        <taxon>Desulfuromonadia</taxon>
        <taxon>Geobacterales</taxon>
        <taxon>Geobacteraceae</taxon>
        <taxon>Geobacter</taxon>
    </lineage>
</organism>
<protein>
    <recommendedName>
        <fullName evidence="5">YbgF trimerisation domain-containing protein</fullName>
    </recommendedName>
</protein>
<sequence>MSALRLALLFLLLATPALAKDLNGEVEELKLQVSTLEYTINSQRSTINRLKELQEEHEALLKKLVIQYWELKEQVEKQKKATR</sequence>
<name>Q74CG2_GEOSL</name>
<accession>Q74CG2</accession>
<evidence type="ECO:0000313" key="4">
    <source>
        <dbReference type="Proteomes" id="UP000000577"/>
    </source>
</evidence>
<dbReference type="EMBL" id="AE017180">
    <property type="protein sequence ID" value="AAR35089.1"/>
    <property type="molecule type" value="Genomic_DNA"/>
</dbReference>
<dbReference type="RefSeq" id="WP_010942356.1">
    <property type="nucleotide sequence ID" value="NC_002939.5"/>
</dbReference>
<keyword evidence="4" id="KW-1185">Reference proteome</keyword>
<keyword evidence="2" id="KW-0732">Signal</keyword>
<reference evidence="3 4" key="1">
    <citation type="journal article" date="2003" name="Science">
        <title>Genome of Geobacter sulfurreducens: metal reduction in subsurface environments.</title>
        <authorList>
            <person name="Methe B.A."/>
            <person name="Nelson K.E."/>
            <person name="Eisen J.A."/>
            <person name="Paulsen I.T."/>
            <person name="Nelson W."/>
            <person name="Heidelberg J.F."/>
            <person name="Wu D."/>
            <person name="Wu M."/>
            <person name="Ward N."/>
            <person name="Beanan M.J."/>
            <person name="Dodson R.J."/>
            <person name="Madupu R."/>
            <person name="Brinkac L.M."/>
            <person name="Daugherty S.C."/>
            <person name="DeBoy R.T."/>
            <person name="Durkin A.S."/>
            <person name="Gwinn M."/>
            <person name="Kolonay J.F."/>
            <person name="Sullivan S.A."/>
            <person name="Haft D.H."/>
            <person name="Selengut J."/>
            <person name="Davidsen T.M."/>
            <person name="Zafar N."/>
            <person name="White O."/>
            <person name="Tran B."/>
            <person name="Romero C."/>
            <person name="Forberger H.A."/>
            <person name="Weidman J."/>
            <person name="Khouri H."/>
            <person name="Feldblyum T.V."/>
            <person name="Utterback T.R."/>
            <person name="Van Aken S.E."/>
            <person name="Lovley D.R."/>
            <person name="Fraser C.M."/>
        </authorList>
    </citation>
    <scope>NUCLEOTIDE SEQUENCE [LARGE SCALE GENOMIC DNA]</scope>
    <source>
        <strain evidence="4">ATCC 51573 / DSM 12127 / PCA</strain>
    </source>
</reference>
<feature type="chain" id="PRO_5004285332" description="YbgF trimerisation domain-containing protein" evidence="2">
    <location>
        <begin position="20"/>
        <end position="83"/>
    </location>
</feature>
<proteinExistence type="predicted"/>
<reference evidence="3 4" key="2">
    <citation type="journal article" date="2012" name="BMC Genomics">
        <title>Comparative genomic analysis of Geobacter sulfurreducens KN400, a strain with enhanced capacity for extracellular electron transfer and electricity production.</title>
        <authorList>
            <person name="Butler J.E."/>
            <person name="Young N.D."/>
            <person name="Aklujkar M."/>
            <person name="Lovley D.R."/>
        </authorList>
    </citation>
    <scope>NUCLEOTIDE SEQUENCE [LARGE SCALE GENOMIC DNA]</scope>
    <source>
        <strain evidence="4">ATCC 51573 / DSM 12127 / PCA</strain>
    </source>
</reference>
<feature type="coiled-coil region" evidence="1">
    <location>
        <begin position="19"/>
        <end position="81"/>
    </location>
</feature>
<evidence type="ECO:0000256" key="2">
    <source>
        <dbReference type="SAM" id="SignalP"/>
    </source>
</evidence>
<evidence type="ECO:0008006" key="5">
    <source>
        <dbReference type="Google" id="ProtNLM"/>
    </source>
</evidence>